<keyword evidence="3" id="KW-0460">Magnesium</keyword>
<dbReference type="PANTHER" id="PTHR16222">
    <property type="entry name" value="ADP-RIBOSYLGLYCOHYDROLASE"/>
    <property type="match status" value="1"/>
</dbReference>
<evidence type="ECO:0000256" key="3">
    <source>
        <dbReference type="PIRSR" id="PIRSR605502-1"/>
    </source>
</evidence>
<dbReference type="GeneID" id="56499753"/>
<dbReference type="Gene3D" id="1.10.4080.10">
    <property type="entry name" value="ADP-ribosylation/Crystallin J1"/>
    <property type="match status" value="1"/>
</dbReference>
<dbReference type="PANTHER" id="PTHR16222:SF24">
    <property type="entry name" value="ADP-RIBOSYLHYDROLASE ARH3"/>
    <property type="match status" value="1"/>
</dbReference>
<dbReference type="AlphaFoldDB" id="A0A6P2G5M3"/>
<comment type="similarity">
    <text evidence="1">Belongs to the ADP-ribosylglycohydrolase family.</text>
</comment>
<evidence type="ECO:0000256" key="2">
    <source>
        <dbReference type="ARBA" id="ARBA00022801"/>
    </source>
</evidence>
<sequence length="52" mass="5448">MKRAIALGNDTDTTAAIAGSLAGALYGEQALPDRWVAMLRGKGMVEGWLTQA</sequence>
<dbReference type="GO" id="GO:0046872">
    <property type="term" value="F:metal ion binding"/>
    <property type="evidence" value="ECO:0007669"/>
    <property type="project" value="UniProtKB-KW"/>
</dbReference>
<protein>
    <submittedName>
        <fullName evidence="4">Putative ADP-ribosylglycohydrolase</fullName>
    </submittedName>
</protein>
<evidence type="ECO:0000313" key="4">
    <source>
        <dbReference type="EMBL" id="VVU49022.1"/>
    </source>
</evidence>
<dbReference type="InterPro" id="IPR050792">
    <property type="entry name" value="ADP-ribosylglycohydrolase"/>
</dbReference>
<gene>
    <name evidence="4" type="ORF">BAN20980_01721</name>
</gene>
<keyword evidence="2 4" id="KW-0378">Hydrolase</keyword>
<dbReference type="SUPFAM" id="SSF101478">
    <property type="entry name" value="ADP-ribosylglycohydrolase"/>
    <property type="match status" value="1"/>
</dbReference>
<name>A0A6P2G5M3_9BURK</name>
<dbReference type="Proteomes" id="UP000494201">
    <property type="component" value="Unassembled WGS sequence"/>
</dbReference>
<dbReference type="Pfam" id="PF03747">
    <property type="entry name" value="ADP_ribosyl_GH"/>
    <property type="match status" value="1"/>
</dbReference>
<feature type="binding site" evidence="3">
    <location>
        <position position="10"/>
    </location>
    <ligand>
        <name>Mg(2+)</name>
        <dbReference type="ChEBI" id="CHEBI:18420"/>
        <label>1</label>
    </ligand>
</feature>
<proteinExistence type="inferred from homology"/>
<reference evidence="4 5" key="1">
    <citation type="submission" date="2019-09" db="EMBL/GenBank/DDBJ databases">
        <authorList>
            <person name="Depoorter E."/>
        </authorList>
    </citation>
    <scope>NUCLEOTIDE SEQUENCE [LARGE SCALE GENOMIC DNA]</scope>
    <source>
        <strain evidence="4">LMG 20980</strain>
    </source>
</reference>
<dbReference type="InterPro" id="IPR005502">
    <property type="entry name" value="Ribosyl_crysJ1"/>
</dbReference>
<dbReference type="InterPro" id="IPR036705">
    <property type="entry name" value="Ribosyl_crysJ1_sf"/>
</dbReference>
<keyword evidence="3" id="KW-0479">Metal-binding</keyword>
<organism evidence="4 5">
    <name type="scientific">Burkholderia anthina</name>
    <dbReference type="NCBI Taxonomy" id="179879"/>
    <lineage>
        <taxon>Bacteria</taxon>
        <taxon>Pseudomonadati</taxon>
        <taxon>Pseudomonadota</taxon>
        <taxon>Betaproteobacteria</taxon>
        <taxon>Burkholderiales</taxon>
        <taxon>Burkholderiaceae</taxon>
        <taxon>Burkholderia</taxon>
        <taxon>Burkholderia cepacia complex</taxon>
    </lineage>
</organism>
<dbReference type="RefSeq" id="WP_244110687.1">
    <property type="nucleotide sequence ID" value="NZ_CABVLY010000005.1"/>
</dbReference>
<accession>A0A6P2G5M3</accession>
<dbReference type="EMBL" id="CABVLY010000005">
    <property type="protein sequence ID" value="VVU49022.1"/>
    <property type="molecule type" value="Genomic_DNA"/>
</dbReference>
<comment type="cofactor">
    <cofactor evidence="3">
        <name>Mg(2+)</name>
        <dbReference type="ChEBI" id="CHEBI:18420"/>
    </cofactor>
    <text evidence="3">Binds 2 magnesium ions per subunit.</text>
</comment>
<evidence type="ECO:0000313" key="5">
    <source>
        <dbReference type="Proteomes" id="UP000494201"/>
    </source>
</evidence>
<feature type="binding site" evidence="3">
    <location>
        <position position="13"/>
    </location>
    <ligand>
        <name>Mg(2+)</name>
        <dbReference type="ChEBI" id="CHEBI:18420"/>
        <label>1</label>
    </ligand>
</feature>
<evidence type="ECO:0000256" key="1">
    <source>
        <dbReference type="ARBA" id="ARBA00010702"/>
    </source>
</evidence>
<dbReference type="GO" id="GO:0016787">
    <property type="term" value="F:hydrolase activity"/>
    <property type="evidence" value="ECO:0007669"/>
    <property type="project" value="UniProtKB-KW"/>
</dbReference>
<feature type="binding site" evidence="3">
    <location>
        <position position="12"/>
    </location>
    <ligand>
        <name>Mg(2+)</name>
        <dbReference type="ChEBI" id="CHEBI:18420"/>
        <label>1</label>
    </ligand>
</feature>